<evidence type="ECO:0000313" key="2">
    <source>
        <dbReference type="Proteomes" id="UP001055114"/>
    </source>
</evidence>
<dbReference type="EMBL" id="BQNZ01000003">
    <property type="protein sequence ID" value="GKH73486.1"/>
    <property type="molecule type" value="Genomic_DNA"/>
</dbReference>
<name>A0AA37K9L9_9BACT</name>
<gene>
    <name evidence="1" type="ORF">CE91St3_33490</name>
</gene>
<protein>
    <submittedName>
        <fullName evidence="1">Uncharacterized protein</fullName>
    </submittedName>
</protein>
<organism evidence="1 2">
    <name type="scientific">Parabacteroides merdae</name>
    <dbReference type="NCBI Taxonomy" id="46503"/>
    <lineage>
        <taxon>Bacteria</taxon>
        <taxon>Pseudomonadati</taxon>
        <taxon>Bacteroidota</taxon>
        <taxon>Bacteroidia</taxon>
        <taxon>Bacteroidales</taxon>
        <taxon>Tannerellaceae</taxon>
        <taxon>Parabacteroides</taxon>
    </lineage>
</organism>
<reference evidence="1" key="1">
    <citation type="submission" date="2022-01" db="EMBL/GenBank/DDBJ databases">
        <title>Novel bile acid biosynthetic pathways are enriched in the microbiome of centenarians.</title>
        <authorList>
            <person name="Sato Y."/>
            <person name="Atarashi K."/>
            <person name="Plichta R.D."/>
            <person name="Arai Y."/>
            <person name="Sasajima S."/>
            <person name="Kearney M.S."/>
            <person name="Suda W."/>
            <person name="Takeshita K."/>
            <person name="Sasaki T."/>
            <person name="Okamoto S."/>
            <person name="Skelly N.A."/>
            <person name="Okamura Y."/>
            <person name="Vlamakis H."/>
            <person name="Li Y."/>
            <person name="Tanoue T."/>
            <person name="Takei H."/>
            <person name="Nittono H."/>
            <person name="Narushima S."/>
            <person name="Irie J."/>
            <person name="Itoh H."/>
            <person name="Moriya K."/>
            <person name="Sugiura Y."/>
            <person name="Suematsu M."/>
            <person name="Moritoki N."/>
            <person name="Shibata S."/>
            <person name="Littman R.D."/>
            <person name="Fischbach A.M."/>
            <person name="Uwamino Y."/>
            <person name="Inoue T."/>
            <person name="Honda A."/>
            <person name="Hattori M."/>
            <person name="Murai T."/>
            <person name="Xavier J.R."/>
            <person name="Hirose N."/>
            <person name="Honda K."/>
        </authorList>
    </citation>
    <scope>NUCLEOTIDE SEQUENCE</scope>
    <source>
        <strain evidence="1">CE91-St3</strain>
    </source>
</reference>
<dbReference type="AlphaFoldDB" id="A0AA37K9L9"/>
<proteinExistence type="predicted"/>
<accession>A0AA37K9L9</accession>
<sequence length="54" mass="6392">MNKIKKHIPNKKCLSNNRFGNIKIKILNMPQYTDKELTQSYIKNMKKIEAILKS</sequence>
<comment type="caution">
    <text evidence="1">The sequence shown here is derived from an EMBL/GenBank/DDBJ whole genome shotgun (WGS) entry which is preliminary data.</text>
</comment>
<evidence type="ECO:0000313" key="1">
    <source>
        <dbReference type="EMBL" id="GKH73486.1"/>
    </source>
</evidence>
<dbReference type="Proteomes" id="UP001055114">
    <property type="component" value="Unassembled WGS sequence"/>
</dbReference>